<feature type="binding site" evidence="6">
    <location>
        <position position="383"/>
    </location>
    <ligand>
        <name>Mg(2+)</name>
        <dbReference type="ChEBI" id="CHEBI:18420"/>
    </ligand>
</feature>
<dbReference type="PANTHER" id="PTHR21060:SF15">
    <property type="entry name" value="ACETATE KINASE-RELATED"/>
    <property type="match status" value="1"/>
</dbReference>
<dbReference type="PROSITE" id="PS01076">
    <property type="entry name" value="ACETATE_KINASE_2"/>
    <property type="match status" value="1"/>
</dbReference>
<dbReference type="PANTHER" id="PTHR21060">
    <property type="entry name" value="ACETATE KINASE"/>
    <property type="match status" value="1"/>
</dbReference>
<evidence type="ECO:0000256" key="1">
    <source>
        <dbReference type="ARBA" id="ARBA00008748"/>
    </source>
</evidence>
<comment type="cofactor">
    <cofactor evidence="6">
        <name>Mg(2+)</name>
        <dbReference type="ChEBI" id="CHEBI:18420"/>
    </cofactor>
    <cofactor evidence="6">
        <name>Mn(2+)</name>
        <dbReference type="ChEBI" id="CHEBI:29035"/>
    </cofactor>
    <text evidence="6">Mg(2+). Can also accept Mn(2+).</text>
</comment>
<keyword evidence="4 6" id="KW-0418">Kinase</keyword>
<evidence type="ECO:0000256" key="2">
    <source>
        <dbReference type="ARBA" id="ARBA00022679"/>
    </source>
</evidence>
<dbReference type="InterPro" id="IPR043129">
    <property type="entry name" value="ATPase_NBD"/>
</dbReference>
<feature type="binding site" evidence="6">
    <location>
        <position position="9"/>
    </location>
    <ligand>
        <name>Mg(2+)</name>
        <dbReference type="ChEBI" id="CHEBI:18420"/>
    </ligand>
</feature>
<dbReference type="InterPro" id="IPR000890">
    <property type="entry name" value="Aliphatic_acid_kin_short-chain"/>
</dbReference>
<feature type="binding site" evidence="6">
    <location>
        <position position="90"/>
    </location>
    <ligand>
        <name>substrate</name>
    </ligand>
</feature>
<gene>
    <name evidence="6" type="primary">ackA</name>
    <name evidence="8" type="ORF">SFC79_08215</name>
</gene>
<dbReference type="InterPro" id="IPR023865">
    <property type="entry name" value="Aliphatic_acid_kinase_CS"/>
</dbReference>
<reference evidence="8 9" key="1">
    <citation type="submission" date="2023-11" db="EMBL/GenBank/DDBJ databases">
        <title>Novel species in genus Nocardioides.</title>
        <authorList>
            <person name="Zhou H."/>
        </authorList>
    </citation>
    <scope>NUCLEOTIDE SEQUENCE [LARGE SCALE GENOMIC DNA]</scope>
    <source>
        <strain evidence="8 9">S-58</strain>
    </source>
</reference>
<keyword evidence="6" id="KW-0479">Metal-binding</keyword>
<feature type="binding site" evidence="6">
    <location>
        <position position="16"/>
    </location>
    <ligand>
        <name>ATP</name>
        <dbReference type="ChEBI" id="CHEBI:30616"/>
    </ligand>
</feature>
<evidence type="ECO:0000256" key="7">
    <source>
        <dbReference type="RuleBase" id="RU003835"/>
    </source>
</evidence>
<organism evidence="8 9">
    <name type="scientific">Nocardioides renjunii</name>
    <dbReference type="NCBI Taxonomy" id="3095075"/>
    <lineage>
        <taxon>Bacteria</taxon>
        <taxon>Bacillati</taxon>
        <taxon>Actinomycetota</taxon>
        <taxon>Actinomycetes</taxon>
        <taxon>Propionibacteriales</taxon>
        <taxon>Nocardioidaceae</taxon>
        <taxon>Nocardioides</taxon>
    </lineage>
</organism>
<comment type="function">
    <text evidence="6">Catalyzes the formation of acetyl phosphate from acetate and ATP. Can also catalyze the reverse reaction.</text>
</comment>
<comment type="similarity">
    <text evidence="1 6 7">Belongs to the acetokinase family.</text>
</comment>
<feature type="binding site" evidence="6">
    <location>
        <begin position="207"/>
        <end position="211"/>
    </location>
    <ligand>
        <name>ATP</name>
        <dbReference type="ChEBI" id="CHEBI:30616"/>
    </ligand>
</feature>
<keyword evidence="6" id="KW-0460">Magnesium</keyword>
<keyword evidence="3 6" id="KW-0547">Nucleotide-binding</keyword>
<name>A0ABU5K9U3_9ACTN</name>
<feature type="active site" description="Proton donor/acceptor" evidence="6">
    <location>
        <position position="147"/>
    </location>
</feature>
<evidence type="ECO:0000256" key="6">
    <source>
        <dbReference type="HAMAP-Rule" id="MF_00020"/>
    </source>
</evidence>
<evidence type="ECO:0000313" key="9">
    <source>
        <dbReference type="Proteomes" id="UP001291999"/>
    </source>
</evidence>
<keyword evidence="9" id="KW-1185">Reference proteome</keyword>
<comment type="subcellular location">
    <subcellularLocation>
        <location evidence="6">Cytoplasm</location>
    </subcellularLocation>
</comment>
<dbReference type="PRINTS" id="PR00471">
    <property type="entry name" value="ACETATEKNASE"/>
</dbReference>
<dbReference type="EMBL" id="JAXQPW010000002">
    <property type="protein sequence ID" value="MDZ5661743.1"/>
    <property type="molecule type" value="Genomic_DNA"/>
</dbReference>
<comment type="caution">
    <text evidence="8">The sequence shown here is derived from an EMBL/GenBank/DDBJ whole genome shotgun (WGS) entry which is preliminary data.</text>
</comment>
<comment type="caution">
    <text evidence="6">Lacks conserved residue(s) required for the propagation of feature annotation.</text>
</comment>
<dbReference type="NCBIfam" id="TIGR00016">
    <property type="entry name" value="ackA"/>
    <property type="match status" value="1"/>
</dbReference>
<dbReference type="SUPFAM" id="SSF53067">
    <property type="entry name" value="Actin-like ATPase domain"/>
    <property type="match status" value="2"/>
</dbReference>
<accession>A0ABU5K9U3</accession>
<dbReference type="Pfam" id="PF00871">
    <property type="entry name" value="Acetate_kinase"/>
    <property type="match status" value="1"/>
</dbReference>
<evidence type="ECO:0000256" key="4">
    <source>
        <dbReference type="ARBA" id="ARBA00022777"/>
    </source>
</evidence>
<comment type="subunit">
    <text evidence="6">Homodimer.</text>
</comment>
<evidence type="ECO:0000256" key="5">
    <source>
        <dbReference type="ARBA" id="ARBA00022840"/>
    </source>
</evidence>
<comment type="pathway">
    <text evidence="6">Metabolic intermediate biosynthesis; acetyl-CoA biosynthesis; acetyl-CoA from acetate: step 1/2.</text>
</comment>
<dbReference type="CDD" id="cd24010">
    <property type="entry name" value="ASKHA_NBD_AcK_PK"/>
    <property type="match status" value="1"/>
</dbReference>
<dbReference type="InterPro" id="IPR004372">
    <property type="entry name" value="Ac/propionate_kinase"/>
</dbReference>
<comment type="catalytic activity">
    <reaction evidence="6">
        <text>acetate + ATP = acetyl phosphate + ADP</text>
        <dbReference type="Rhea" id="RHEA:11352"/>
        <dbReference type="ChEBI" id="CHEBI:22191"/>
        <dbReference type="ChEBI" id="CHEBI:30089"/>
        <dbReference type="ChEBI" id="CHEBI:30616"/>
        <dbReference type="ChEBI" id="CHEBI:456216"/>
        <dbReference type="EC" id="2.7.2.1"/>
    </reaction>
</comment>
<dbReference type="Gene3D" id="3.30.420.40">
    <property type="match status" value="2"/>
</dbReference>
<dbReference type="GO" id="GO:0008776">
    <property type="term" value="F:acetate kinase activity"/>
    <property type="evidence" value="ECO:0007669"/>
    <property type="project" value="UniProtKB-EC"/>
</dbReference>
<dbReference type="EC" id="2.7.2.1" evidence="6"/>
<dbReference type="RefSeq" id="WP_322423971.1">
    <property type="nucleotide sequence ID" value="NZ_JAXQPW010000002.1"/>
</dbReference>
<proteinExistence type="inferred from homology"/>
<feature type="site" description="Transition state stabilizer" evidence="6">
    <location>
        <position position="240"/>
    </location>
</feature>
<keyword evidence="2 6" id="KW-0808">Transferase</keyword>
<keyword evidence="5 6" id="KW-0067">ATP-binding</keyword>
<protein>
    <recommendedName>
        <fullName evidence="6">Acetate kinase</fullName>
        <ecNumber evidence="6">2.7.2.1</ecNumber>
    </recommendedName>
    <alternativeName>
        <fullName evidence="6">Acetokinase</fullName>
    </alternativeName>
</protein>
<evidence type="ECO:0000313" key="8">
    <source>
        <dbReference type="EMBL" id="MDZ5661743.1"/>
    </source>
</evidence>
<dbReference type="PIRSF" id="PIRSF000722">
    <property type="entry name" value="Acetate_prop_kin"/>
    <property type="match status" value="1"/>
</dbReference>
<feature type="binding site" evidence="6">
    <location>
        <begin position="281"/>
        <end position="283"/>
    </location>
    <ligand>
        <name>ATP</name>
        <dbReference type="ChEBI" id="CHEBI:30616"/>
    </ligand>
</feature>
<sequence>MTRRVLVLNAGSSSLKYRLLDGVSGVAEASGSVERIGEDSGTLTHSVGEQDHTEERRVADFEDALRSALGAFDRHGPPIDQDSLAAVGHRVVHGGDLFAEPVLVDDRLLDTVEDLVPLAPLHNPANLEGLRVAQRLFPDVPQVAVFDTAFHQTMPERAYTYAVPASWREEHRIRRYGFHGTSYAFVSRRAAELLGRAVEDTNLVVLHLGNGASAAAVRGGRSVDTSMGFTPLEGLVMGTRSGDVDPAIHGHLHRELGWSLDEIDRALYRESGLLGLSGANDFREVTRRRAVGDEAATLAFDVYAYRVRKYVGAYYAALGALDAVVLTGGVGQHSAELRAAALGGLERLGIVLDPARNEARATDARAVSADGSDVAVLVVPTDEEWEIARQALEVVEA</sequence>
<feature type="site" description="Transition state stabilizer" evidence="6">
    <location>
        <position position="179"/>
    </location>
</feature>
<keyword evidence="6" id="KW-0963">Cytoplasm</keyword>
<dbReference type="PROSITE" id="PS01075">
    <property type="entry name" value="ACETATE_KINASE_1"/>
    <property type="match status" value="1"/>
</dbReference>
<evidence type="ECO:0000256" key="3">
    <source>
        <dbReference type="ARBA" id="ARBA00022741"/>
    </source>
</evidence>
<dbReference type="Proteomes" id="UP001291999">
    <property type="component" value="Unassembled WGS sequence"/>
</dbReference>
<dbReference type="HAMAP" id="MF_00020">
    <property type="entry name" value="Acetate_kinase"/>
    <property type="match status" value="1"/>
</dbReference>